<dbReference type="InterPro" id="IPR005467">
    <property type="entry name" value="His_kinase_dom"/>
</dbReference>
<comment type="subcellular location">
    <subcellularLocation>
        <location evidence="2">Cell membrane</location>
    </subcellularLocation>
</comment>
<dbReference type="PANTHER" id="PTHR43047:SF63">
    <property type="entry name" value="HISTIDINE KINASE"/>
    <property type="match status" value="1"/>
</dbReference>
<evidence type="ECO:0000256" key="5">
    <source>
        <dbReference type="ARBA" id="ARBA00022553"/>
    </source>
</evidence>
<keyword evidence="5 12" id="KW-0597">Phosphoprotein</keyword>
<keyword evidence="4" id="KW-1003">Cell membrane</keyword>
<feature type="modified residue" description="4-aspartylphosphate" evidence="12">
    <location>
        <position position="63"/>
    </location>
</feature>
<dbReference type="GO" id="GO:0005886">
    <property type="term" value="C:plasma membrane"/>
    <property type="evidence" value="ECO:0007669"/>
    <property type="project" value="UniProtKB-SubCell"/>
</dbReference>
<evidence type="ECO:0000256" key="10">
    <source>
        <dbReference type="ARBA" id="ARBA00023012"/>
    </source>
</evidence>
<dbReference type="Pfam" id="PF00072">
    <property type="entry name" value="Response_reg"/>
    <property type="match status" value="1"/>
</dbReference>
<keyword evidence="11" id="KW-0472">Membrane</keyword>
<dbReference type="CDD" id="cd00082">
    <property type="entry name" value="HisKA"/>
    <property type="match status" value="1"/>
</dbReference>
<evidence type="ECO:0000313" key="16">
    <source>
        <dbReference type="EMBL" id="SEH06728.1"/>
    </source>
</evidence>
<evidence type="ECO:0000259" key="15">
    <source>
        <dbReference type="PROSITE" id="PS50110"/>
    </source>
</evidence>
<organism evidence="16 17">
    <name type="scientific">Candidatus Venteria ishoeyi</name>
    <dbReference type="NCBI Taxonomy" id="1899563"/>
    <lineage>
        <taxon>Bacteria</taxon>
        <taxon>Pseudomonadati</taxon>
        <taxon>Pseudomonadota</taxon>
        <taxon>Gammaproteobacteria</taxon>
        <taxon>Thiotrichales</taxon>
        <taxon>Thiotrichaceae</taxon>
        <taxon>Venteria</taxon>
    </lineage>
</organism>
<accession>A0A1H6F9F5</accession>
<feature type="domain" description="Response regulatory" evidence="15">
    <location>
        <begin position="14"/>
        <end position="130"/>
    </location>
</feature>
<dbReference type="Pfam" id="PF00512">
    <property type="entry name" value="HisKA"/>
    <property type="match status" value="1"/>
</dbReference>
<dbReference type="InterPro" id="IPR036890">
    <property type="entry name" value="HATPase_C_sf"/>
</dbReference>
<dbReference type="OrthoDB" id="9812260at2"/>
<proteinExistence type="predicted"/>
<keyword evidence="8" id="KW-0418">Kinase</keyword>
<evidence type="ECO:0000313" key="17">
    <source>
        <dbReference type="Proteomes" id="UP000236724"/>
    </source>
</evidence>
<dbReference type="Pfam" id="PF02518">
    <property type="entry name" value="HATPase_c"/>
    <property type="match status" value="1"/>
</dbReference>
<dbReference type="SUPFAM" id="SSF52172">
    <property type="entry name" value="CheY-like"/>
    <property type="match status" value="1"/>
</dbReference>
<evidence type="ECO:0000256" key="11">
    <source>
        <dbReference type="ARBA" id="ARBA00023136"/>
    </source>
</evidence>
<dbReference type="RefSeq" id="WP_103920474.1">
    <property type="nucleotide sequence ID" value="NZ_FMSV02000503.1"/>
</dbReference>
<dbReference type="SUPFAM" id="SSF47384">
    <property type="entry name" value="Homodimeric domain of signal transducing histidine kinase"/>
    <property type="match status" value="1"/>
</dbReference>
<feature type="coiled-coil region" evidence="13">
    <location>
        <begin position="132"/>
        <end position="177"/>
    </location>
</feature>
<dbReference type="GO" id="GO:0000155">
    <property type="term" value="F:phosphorelay sensor kinase activity"/>
    <property type="evidence" value="ECO:0007669"/>
    <property type="project" value="InterPro"/>
</dbReference>
<dbReference type="EMBL" id="FMSV02000503">
    <property type="protein sequence ID" value="SEH06728.1"/>
    <property type="molecule type" value="Genomic_DNA"/>
</dbReference>
<keyword evidence="13" id="KW-0175">Coiled coil</keyword>
<keyword evidence="10" id="KW-0902">Two-component regulatory system</keyword>
<dbReference type="Gene3D" id="1.10.287.130">
    <property type="match status" value="1"/>
</dbReference>
<evidence type="ECO:0000256" key="4">
    <source>
        <dbReference type="ARBA" id="ARBA00022475"/>
    </source>
</evidence>
<feature type="domain" description="Histidine kinase" evidence="14">
    <location>
        <begin position="191"/>
        <end position="410"/>
    </location>
</feature>
<dbReference type="GO" id="GO:0005524">
    <property type="term" value="F:ATP binding"/>
    <property type="evidence" value="ECO:0007669"/>
    <property type="project" value="UniProtKB-KW"/>
</dbReference>
<comment type="catalytic activity">
    <reaction evidence="1">
        <text>ATP + protein L-histidine = ADP + protein N-phospho-L-histidine.</text>
        <dbReference type="EC" id="2.7.13.3"/>
    </reaction>
</comment>
<keyword evidence="17" id="KW-1185">Reference proteome</keyword>
<gene>
    <name evidence="16" type="primary">pleC_5</name>
    <name evidence="16" type="ORF">MBHS_02594</name>
</gene>
<dbReference type="CDD" id="cd16922">
    <property type="entry name" value="HATPase_EvgS-ArcB-TorS-like"/>
    <property type="match status" value="1"/>
</dbReference>
<dbReference type="PANTHER" id="PTHR43047">
    <property type="entry name" value="TWO-COMPONENT HISTIDINE PROTEIN KINASE"/>
    <property type="match status" value="1"/>
</dbReference>
<evidence type="ECO:0000259" key="14">
    <source>
        <dbReference type="PROSITE" id="PS50109"/>
    </source>
</evidence>
<evidence type="ECO:0000256" key="1">
    <source>
        <dbReference type="ARBA" id="ARBA00000085"/>
    </source>
</evidence>
<dbReference type="SMART" id="SM00388">
    <property type="entry name" value="HisKA"/>
    <property type="match status" value="1"/>
</dbReference>
<dbReference type="SMART" id="SM00387">
    <property type="entry name" value="HATPase_c"/>
    <property type="match status" value="1"/>
</dbReference>
<dbReference type="InterPro" id="IPR003661">
    <property type="entry name" value="HisK_dim/P_dom"/>
</dbReference>
<dbReference type="PRINTS" id="PR00344">
    <property type="entry name" value="BCTRLSENSOR"/>
</dbReference>
<dbReference type="InterPro" id="IPR011006">
    <property type="entry name" value="CheY-like_superfamily"/>
</dbReference>
<evidence type="ECO:0000256" key="8">
    <source>
        <dbReference type="ARBA" id="ARBA00022777"/>
    </source>
</evidence>
<evidence type="ECO:0000256" key="6">
    <source>
        <dbReference type="ARBA" id="ARBA00022679"/>
    </source>
</evidence>
<dbReference type="SMART" id="SM00448">
    <property type="entry name" value="REC"/>
    <property type="match status" value="1"/>
</dbReference>
<dbReference type="Gene3D" id="3.40.50.2300">
    <property type="match status" value="1"/>
</dbReference>
<dbReference type="InterPro" id="IPR036097">
    <property type="entry name" value="HisK_dim/P_sf"/>
</dbReference>
<dbReference type="InterPro" id="IPR004358">
    <property type="entry name" value="Sig_transdc_His_kin-like_C"/>
</dbReference>
<keyword evidence="7" id="KW-0547">Nucleotide-binding</keyword>
<dbReference type="FunFam" id="3.30.565.10:FF:000023">
    <property type="entry name" value="PAS domain-containing sensor histidine kinase"/>
    <property type="match status" value="1"/>
</dbReference>
<evidence type="ECO:0000256" key="3">
    <source>
        <dbReference type="ARBA" id="ARBA00012438"/>
    </source>
</evidence>
<dbReference type="Gene3D" id="3.30.565.10">
    <property type="entry name" value="Histidine kinase-like ATPase, C-terminal domain"/>
    <property type="match status" value="1"/>
</dbReference>
<dbReference type="EC" id="2.7.13.3" evidence="3"/>
<dbReference type="PROSITE" id="PS50109">
    <property type="entry name" value="HIS_KIN"/>
    <property type="match status" value="1"/>
</dbReference>
<reference evidence="16 17" key="1">
    <citation type="submission" date="2016-10" db="EMBL/GenBank/DDBJ databases">
        <authorList>
            <person name="de Groot N.N."/>
        </authorList>
    </citation>
    <scope>NUCLEOTIDE SEQUENCE [LARGE SCALE GENOMIC DNA]</scope>
    <source>
        <strain evidence="16">MBHS1</strain>
    </source>
</reference>
<dbReference type="InterPro" id="IPR003594">
    <property type="entry name" value="HATPase_dom"/>
</dbReference>
<protein>
    <recommendedName>
        <fullName evidence="3">histidine kinase</fullName>
        <ecNumber evidence="3">2.7.13.3</ecNumber>
    </recommendedName>
</protein>
<keyword evidence="6 16" id="KW-0808">Transferase</keyword>
<dbReference type="InterPro" id="IPR001789">
    <property type="entry name" value="Sig_transdc_resp-reg_receiver"/>
</dbReference>
<evidence type="ECO:0000256" key="2">
    <source>
        <dbReference type="ARBA" id="ARBA00004236"/>
    </source>
</evidence>
<keyword evidence="9" id="KW-0067">ATP-binding</keyword>
<dbReference type="AlphaFoldDB" id="A0A1H6F9F5"/>
<evidence type="ECO:0000256" key="12">
    <source>
        <dbReference type="PROSITE-ProRule" id="PRU00169"/>
    </source>
</evidence>
<sequence>MEIDNNLNPLDHAVIAVVDDNLTNLNLLRSILEFSECVVHSFVDGNSFLQAMPNLQPDLVLLDIMLPDISGYTLCERLKTDVNTMNIPIIMISALNEVDDKLKAFSMGAVDYISKPFYDQEVLARVATHLKLRALQQRMSKEVEERKAAQQSLQETHDVLETRVAERTEELNELNNALSKTLNFKEEFLSLMSHELHTPLNAIFGLAEALQDGIYGEVTPLQQQRLIMIQKSGKQLLQLIDTILNFSKLSKTQLNLQHAIDLEKIFSDSLAGVAQDAEQKHLVVKQQFNALTQSRVYLDAPRLQQIVDKLLSNAIKFTPEGGEIGLEASLLSAERQLLLTVWDTGIGIKQEDQEKVFQPFLQLDHSLARQYEGLGLGLALVSNLVKLHGGSVELNSKAGAGSRFSIYLPY</sequence>
<dbReference type="GO" id="GO:0009927">
    <property type="term" value="F:histidine phosphotransfer kinase activity"/>
    <property type="evidence" value="ECO:0007669"/>
    <property type="project" value="TreeGrafter"/>
</dbReference>
<dbReference type="PROSITE" id="PS50110">
    <property type="entry name" value="RESPONSE_REGULATORY"/>
    <property type="match status" value="1"/>
</dbReference>
<dbReference type="Proteomes" id="UP000236724">
    <property type="component" value="Unassembled WGS sequence"/>
</dbReference>
<dbReference type="SUPFAM" id="SSF55874">
    <property type="entry name" value="ATPase domain of HSP90 chaperone/DNA topoisomerase II/histidine kinase"/>
    <property type="match status" value="1"/>
</dbReference>
<name>A0A1H6F9F5_9GAMM</name>
<evidence type="ECO:0000256" key="7">
    <source>
        <dbReference type="ARBA" id="ARBA00022741"/>
    </source>
</evidence>
<evidence type="ECO:0000256" key="13">
    <source>
        <dbReference type="SAM" id="Coils"/>
    </source>
</evidence>
<evidence type="ECO:0000256" key="9">
    <source>
        <dbReference type="ARBA" id="ARBA00022840"/>
    </source>
</evidence>